<sequence length="94" mass="11021">MPIRIKPDVGQHLIINKAWMEPNQFFVQSMPNLTPGKVYEILEVDTLDGHPDEWGIVSIKDIETQEIFDVNNFEALEEYWCLFDKNDSIRLVEI</sequence>
<dbReference type="EMBL" id="GU911519">
    <property type="protein sequence ID" value="ADG36079.1"/>
    <property type="molecule type" value="Genomic_DNA"/>
</dbReference>
<dbReference type="KEGG" id="vg:9926005"/>
<gene>
    <name evidence="1" type="ORF">Acj61p114</name>
</gene>
<dbReference type="GeneID" id="9926005"/>
<name>E5E495_9CAUD</name>
<evidence type="ECO:0000313" key="2">
    <source>
        <dbReference type="Proteomes" id="UP000008730"/>
    </source>
</evidence>
<dbReference type="Proteomes" id="UP000008730">
    <property type="component" value="Segment"/>
</dbReference>
<keyword evidence="2" id="KW-1185">Reference proteome</keyword>
<dbReference type="RefSeq" id="YP_004009731.1">
    <property type="nucleotide sequence ID" value="NC_014661.1"/>
</dbReference>
<evidence type="ECO:0000313" key="1">
    <source>
        <dbReference type="EMBL" id="ADG36079.1"/>
    </source>
</evidence>
<proteinExistence type="predicted"/>
<protein>
    <submittedName>
        <fullName evidence="1">Uncharacterized protein</fullName>
    </submittedName>
</protein>
<organism evidence="1 2">
    <name type="scientific">Acinetobacter phage Acj61</name>
    <dbReference type="NCBI Taxonomy" id="760732"/>
    <lineage>
        <taxon>Viruses</taxon>
        <taxon>Duplodnaviria</taxon>
        <taxon>Heunggongvirae</taxon>
        <taxon>Uroviricota</taxon>
        <taxon>Caudoviricetes</taxon>
        <taxon>Pantevenvirales</taxon>
        <taxon>Straboviridae</taxon>
        <taxon>Twarogvirinae</taxon>
        <taxon>Lasallevirus</taxon>
        <taxon>Lasallevirus Acj61</taxon>
        <taxon>Acinetobacter virus Acj61</taxon>
    </lineage>
</organism>
<reference evidence="1 2" key="1">
    <citation type="journal article" date="2010" name="Virol. J.">
        <title>Genomes of the T4-related bacteriophages as windows on microbial genome evolution.</title>
        <authorList>
            <person name="Petrov V.M."/>
            <person name="Ratnayaka S."/>
            <person name="Nolan J.M."/>
            <person name="Miller E.S."/>
            <person name="Karam J.D."/>
        </authorList>
    </citation>
    <scope>NUCLEOTIDE SEQUENCE [LARGE SCALE GENOMIC DNA]</scope>
</reference>
<accession>E5E495</accession>